<feature type="chain" id="PRO_5001832910" evidence="2">
    <location>
        <begin position="19"/>
        <end position="755"/>
    </location>
</feature>
<dbReference type="Gene3D" id="3.10.100.10">
    <property type="entry name" value="Mannose-Binding Protein A, subunit A"/>
    <property type="match status" value="6"/>
</dbReference>
<dbReference type="SMART" id="SM00034">
    <property type="entry name" value="CLECT"/>
    <property type="match status" value="6"/>
</dbReference>
<reference evidence="4" key="2">
    <citation type="submission" date="2025-08" db="UniProtKB">
        <authorList>
            <consortium name="Ensembl"/>
        </authorList>
    </citation>
    <scope>IDENTIFICATION</scope>
</reference>
<feature type="domain" description="C-type lectin" evidence="3">
    <location>
        <begin position="24"/>
        <end position="147"/>
    </location>
</feature>
<dbReference type="InterPro" id="IPR016186">
    <property type="entry name" value="C-type_lectin-like/link_sf"/>
</dbReference>
<evidence type="ECO:0000256" key="1">
    <source>
        <dbReference type="ARBA" id="ARBA00023157"/>
    </source>
</evidence>
<reference evidence="4" key="3">
    <citation type="submission" date="2025-09" db="UniProtKB">
        <authorList>
            <consortium name="Ensembl"/>
        </authorList>
    </citation>
    <scope>IDENTIFICATION</scope>
</reference>
<keyword evidence="2" id="KW-0732">Signal</keyword>
<feature type="domain" description="C-type lectin" evidence="3">
    <location>
        <begin position="151"/>
        <end position="260"/>
    </location>
</feature>
<feature type="domain" description="C-type lectin" evidence="3">
    <location>
        <begin position="400"/>
        <end position="511"/>
    </location>
</feature>
<feature type="domain" description="C-type lectin" evidence="3">
    <location>
        <begin position="520"/>
        <end position="642"/>
    </location>
</feature>
<dbReference type="Proteomes" id="UP000028760">
    <property type="component" value="Unassembled WGS sequence"/>
</dbReference>
<proteinExistence type="predicted"/>
<accession>A0A087XHK5</accession>
<keyword evidence="1" id="KW-1015">Disulfide bond</keyword>
<name>A0A087XHK5_POEFO</name>
<evidence type="ECO:0000256" key="2">
    <source>
        <dbReference type="SAM" id="SignalP"/>
    </source>
</evidence>
<dbReference type="EMBL" id="AYCK01015965">
    <property type="status" value="NOT_ANNOTATED_CDS"/>
    <property type="molecule type" value="Genomic_DNA"/>
</dbReference>
<dbReference type="PANTHER" id="PTHR45784:SF3">
    <property type="entry name" value="C-TYPE LECTIN DOMAIN FAMILY 4 MEMBER K-LIKE-RELATED"/>
    <property type="match status" value="1"/>
</dbReference>
<dbReference type="InterPro" id="IPR016187">
    <property type="entry name" value="CTDL_fold"/>
</dbReference>
<dbReference type="SUPFAM" id="SSF56436">
    <property type="entry name" value="C-type lectin-like"/>
    <property type="match status" value="6"/>
</dbReference>
<feature type="domain" description="C-type lectin" evidence="3">
    <location>
        <begin position="659"/>
        <end position="755"/>
    </location>
</feature>
<dbReference type="InterPro" id="IPR018378">
    <property type="entry name" value="C-type_lectin_CS"/>
</dbReference>
<evidence type="ECO:0000313" key="5">
    <source>
        <dbReference type="Proteomes" id="UP000028760"/>
    </source>
</evidence>
<dbReference type="AlphaFoldDB" id="A0A087XHK5"/>
<sequence length="755" mass="86310">MDALHFLTAASLLCVAAARPPRLFVFVNELMTWPAAQSFCRQNFMDLVTVSSMEDVTLLTSMVDLDTMVYDSSDFKHRAWIGLSEDLNSWRWSITDPNFYRDREAAFRNWAENEPNNYLGAESCVGMWNNGFWNDNHCQMLAKVICHDVQEQNVSLIFINQTMSWPAAQSHCRKHHTDLASVRTVSENEQIKGLVQSAGELQAWIGLYRLSWVWVDGSNSSFRHWRASEPNGSEENCAAAVPADGGRWEDWPCSWKMRFLMLCVAAARPPRLFVFVNELMTWPDAQSFCRQNFMDLVTVSSMEDVTLLTSMVDLDTMVYDSSDFNHRAWIGLSDDPNSWRWSITDPNFHRDGEAAFFKWKPGEPNNYMGREACGAMIDTGNFADLQCARLLTPICCDVQGHDASFVFINQTMSWAAAQSFCRQHHTDLASVRSSSEGEQIRVLVQSAGQNAAWIGLFRNSWSWSDGSNVTFSHWRPTEPNGAQENCAVLAPSDGGVWEDQLCSRLQPFFCYDVLFAASSLAEHQFFYVNELKNWTAAQSFCRERFADLVTLSSLENKVSRISKMFRIKFVSRAWIGLLDDPNSWNWSLSDPNVFQKLGDSNFRNWQQGQPDNKQRPEDCVRIYDDGLWNDWPCGNNEKSVCANVSGADVTFVLVEQFFSWADALANCRQHYTDLAIARDLSENKKIKQVMPPGHYAWIGLNKNSLAWVDGTRPAFTYWRSGEPNNDEEKCTIANFDDSGKWEDCPCDWNFPFFCY</sequence>
<dbReference type="GeneTree" id="ENSGT01100000263473"/>
<feature type="signal peptide" evidence="2">
    <location>
        <begin position="1"/>
        <end position="18"/>
    </location>
</feature>
<dbReference type="PANTHER" id="PTHR45784">
    <property type="entry name" value="C-TYPE LECTIN DOMAIN FAMILY 20 MEMBER A-RELATED"/>
    <property type="match status" value="1"/>
</dbReference>
<dbReference type="InterPro" id="IPR001304">
    <property type="entry name" value="C-type_lectin-like"/>
</dbReference>
<protein>
    <submittedName>
        <fullName evidence="4">C-type mannose receptor 2-like</fullName>
    </submittedName>
</protein>
<dbReference type="PROSITE" id="PS50041">
    <property type="entry name" value="C_TYPE_LECTIN_2"/>
    <property type="match status" value="6"/>
</dbReference>
<reference evidence="5" key="1">
    <citation type="submission" date="2013-10" db="EMBL/GenBank/DDBJ databases">
        <authorList>
            <person name="Schartl M."/>
            <person name="Warren W."/>
        </authorList>
    </citation>
    <scope>NUCLEOTIDE SEQUENCE [LARGE SCALE GENOMIC DNA]</scope>
    <source>
        <strain evidence="5">female</strain>
    </source>
</reference>
<dbReference type="Pfam" id="PF00059">
    <property type="entry name" value="Lectin_C"/>
    <property type="match status" value="6"/>
</dbReference>
<evidence type="ECO:0000259" key="3">
    <source>
        <dbReference type="PROSITE" id="PS50041"/>
    </source>
</evidence>
<feature type="domain" description="C-type lectin" evidence="3">
    <location>
        <begin position="273"/>
        <end position="396"/>
    </location>
</feature>
<keyword evidence="5" id="KW-1185">Reference proteome</keyword>
<organism evidence="4 5">
    <name type="scientific">Poecilia formosa</name>
    <name type="common">Amazon molly</name>
    <name type="synonym">Limia formosa</name>
    <dbReference type="NCBI Taxonomy" id="48698"/>
    <lineage>
        <taxon>Eukaryota</taxon>
        <taxon>Metazoa</taxon>
        <taxon>Chordata</taxon>
        <taxon>Craniata</taxon>
        <taxon>Vertebrata</taxon>
        <taxon>Euteleostomi</taxon>
        <taxon>Actinopterygii</taxon>
        <taxon>Neopterygii</taxon>
        <taxon>Teleostei</taxon>
        <taxon>Neoteleostei</taxon>
        <taxon>Acanthomorphata</taxon>
        <taxon>Ovalentaria</taxon>
        <taxon>Atherinomorphae</taxon>
        <taxon>Cyprinodontiformes</taxon>
        <taxon>Poeciliidae</taxon>
        <taxon>Poeciliinae</taxon>
        <taxon>Poecilia</taxon>
    </lineage>
</organism>
<evidence type="ECO:0000313" key="4">
    <source>
        <dbReference type="Ensembl" id="ENSPFOP00000005258.1"/>
    </source>
</evidence>
<dbReference type="PROSITE" id="PS00615">
    <property type="entry name" value="C_TYPE_LECTIN_1"/>
    <property type="match status" value="2"/>
</dbReference>
<dbReference type="Ensembl" id="ENSPFOT00000005267.2">
    <property type="protein sequence ID" value="ENSPFOP00000005258.1"/>
    <property type="gene ID" value="ENSPFOG00000005280.2"/>
</dbReference>